<dbReference type="InterPro" id="IPR037401">
    <property type="entry name" value="SnoaL-like"/>
</dbReference>
<evidence type="ECO:0000259" key="1">
    <source>
        <dbReference type="Pfam" id="PF12680"/>
    </source>
</evidence>
<keyword evidence="3" id="KW-1185">Reference proteome</keyword>
<accession>A0ABV8H297</accession>
<dbReference type="Gene3D" id="3.10.450.50">
    <property type="match status" value="1"/>
</dbReference>
<gene>
    <name evidence="2" type="ORF">ACFOS1_01015</name>
</gene>
<organism evidence="2 3">
    <name type="scientific">Zunongwangia endophytica</name>
    <dbReference type="NCBI Taxonomy" id="1808945"/>
    <lineage>
        <taxon>Bacteria</taxon>
        <taxon>Pseudomonadati</taxon>
        <taxon>Bacteroidota</taxon>
        <taxon>Flavobacteriia</taxon>
        <taxon>Flavobacteriales</taxon>
        <taxon>Flavobacteriaceae</taxon>
        <taxon>Zunongwangia</taxon>
    </lineage>
</organism>
<protein>
    <submittedName>
        <fullName evidence="2">Nuclear transport factor 2 family protein</fullName>
    </submittedName>
</protein>
<comment type="caution">
    <text evidence="2">The sequence shown here is derived from an EMBL/GenBank/DDBJ whole genome shotgun (WGS) entry which is preliminary data.</text>
</comment>
<proteinExistence type="predicted"/>
<dbReference type="Proteomes" id="UP001595793">
    <property type="component" value="Unassembled WGS sequence"/>
</dbReference>
<name>A0ABV8H297_9FLAO</name>
<evidence type="ECO:0000313" key="3">
    <source>
        <dbReference type="Proteomes" id="UP001595793"/>
    </source>
</evidence>
<evidence type="ECO:0000313" key="2">
    <source>
        <dbReference type="EMBL" id="MFC4025973.1"/>
    </source>
</evidence>
<reference evidence="3" key="1">
    <citation type="journal article" date="2019" name="Int. J. Syst. Evol. Microbiol.">
        <title>The Global Catalogue of Microorganisms (GCM) 10K type strain sequencing project: providing services to taxonomists for standard genome sequencing and annotation.</title>
        <authorList>
            <consortium name="The Broad Institute Genomics Platform"/>
            <consortium name="The Broad Institute Genome Sequencing Center for Infectious Disease"/>
            <person name="Wu L."/>
            <person name="Ma J."/>
        </authorList>
    </citation>
    <scope>NUCLEOTIDE SEQUENCE [LARGE SCALE GENOMIC DNA]</scope>
    <source>
        <strain evidence="3">CECT 9128</strain>
    </source>
</reference>
<dbReference type="Pfam" id="PF12680">
    <property type="entry name" value="SnoaL_2"/>
    <property type="match status" value="1"/>
</dbReference>
<dbReference type="EMBL" id="JBHSAS010000002">
    <property type="protein sequence ID" value="MFC4025973.1"/>
    <property type="molecule type" value="Genomic_DNA"/>
</dbReference>
<dbReference type="SUPFAM" id="SSF54427">
    <property type="entry name" value="NTF2-like"/>
    <property type="match status" value="1"/>
</dbReference>
<sequence>MSLRGKKLVEQFYKLFSNDPEKALELMHAEMILDWHSSTGYRQLDKTGMRELLAEMTSTYEALRLEINETIKEDQKVVIYYTYHVRTIENPEEELPLAHFMTIWHLKDNLLYKGSQISQLPND</sequence>
<feature type="domain" description="SnoaL-like" evidence="1">
    <location>
        <begin position="9"/>
        <end position="110"/>
    </location>
</feature>
<dbReference type="InterPro" id="IPR032710">
    <property type="entry name" value="NTF2-like_dom_sf"/>
</dbReference>
<dbReference type="RefSeq" id="WP_290232725.1">
    <property type="nucleotide sequence ID" value="NZ_JAUFPZ010000002.1"/>
</dbReference>